<dbReference type="PANTHER" id="PTHR43240">
    <property type="entry name" value="1,4-DIHYDROXY-2-NAPHTHOYL-COA THIOESTERASE 1"/>
    <property type="match status" value="1"/>
</dbReference>
<protein>
    <recommendedName>
        <fullName evidence="6">Medium/long-chain acyl-CoA thioesterase YigI</fullName>
        <ecNumber evidence="5">3.1.2.20</ecNumber>
    </recommendedName>
</protein>
<organism evidence="9 10">
    <name type="scientific">Streptomyces longisporus</name>
    <dbReference type="NCBI Taxonomy" id="1948"/>
    <lineage>
        <taxon>Bacteria</taxon>
        <taxon>Bacillati</taxon>
        <taxon>Actinomycetota</taxon>
        <taxon>Actinomycetes</taxon>
        <taxon>Kitasatosporales</taxon>
        <taxon>Streptomycetaceae</taxon>
        <taxon>Streptomyces</taxon>
    </lineage>
</organism>
<dbReference type="InterPro" id="IPR029069">
    <property type="entry name" value="HotDog_dom_sf"/>
</dbReference>
<evidence type="ECO:0000259" key="8">
    <source>
        <dbReference type="Pfam" id="PF03061"/>
    </source>
</evidence>
<comment type="catalytic activity">
    <reaction evidence="2">
        <text>a fatty acyl-CoA + H2O = a fatty acid + CoA + H(+)</text>
        <dbReference type="Rhea" id="RHEA:16781"/>
        <dbReference type="ChEBI" id="CHEBI:15377"/>
        <dbReference type="ChEBI" id="CHEBI:15378"/>
        <dbReference type="ChEBI" id="CHEBI:28868"/>
        <dbReference type="ChEBI" id="CHEBI:57287"/>
        <dbReference type="ChEBI" id="CHEBI:77636"/>
        <dbReference type="EC" id="3.1.2.20"/>
    </reaction>
</comment>
<evidence type="ECO:0000256" key="1">
    <source>
        <dbReference type="ARBA" id="ARBA00022801"/>
    </source>
</evidence>
<comment type="catalytic activity">
    <reaction evidence="3">
        <text>a long-chain fatty acyl-CoA + H2O = a long-chain fatty acid + CoA + H(+)</text>
        <dbReference type="Rhea" id="RHEA:67680"/>
        <dbReference type="ChEBI" id="CHEBI:15377"/>
        <dbReference type="ChEBI" id="CHEBI:15378"/>
        <dbReference type="ChEBI" id="CHEBI:57287"/>
        <dbReference type="ChEBI" id="CHEBI:57560"/>
        <dbReference type="ChEBI" id="CHEBI:83139"/>
    </reaction>
</comment>
<comment type="caution">
    <text evidence="9">The sequence shown here is derived from an EMBL/GenBank/DDBJ whole genome shotgun (WGS) entry which is preliminary data.</text>
</comment>
<dbReference type="Gene3D" id="3.10.129.10">
    <property type="entry name" value="Hotdog Thioesterase"/>
    <property type="match status" value="1"/>
</dbReference>
<dbReference type="EMBL" id="BAAASG010000002">
    <property type="protein sequence ID" value="GAA2472990.1"/>
    <property type="molecule type" value="Genomic_DNA"/>
</dbReference>
<accession>A0ABN3KVN8</accession>
<reference evidence="9 10" key="1">
    <citation type="journal article" date="2019" name="Int. J. Syst. Evol. Microbiol.">
        <title>The Global Catalogue of Microorganisms (GCM) 10K type strain sequencing project: providing services to taxonomists for standard genome sequencing and annotation.</title>
        <authorList>
            <consortium name="The Broad Institute Genomics Platform"/>
            <consortium name="The Broad Institute Genome Sequencing Center for Infectious Disease"/>
            <person name="Wu L."/>
            <person name="Ma J."/>
        </authorList>
    </citation>
    <scope>NUCLEOTIDE SEQUENCE [LARGE SCALE GENOMIC DNA]</scope>
    <source>
        <strain evidence="9 10">JCM 4395</strain>
    </source>
</reference>
<name>A0ABN3KVN8_STRLO</name>
<dbReference type="Pfam" id="PF03061">
    <property type="entry name" value="4HBT"/>
    <property type="match status" value="1"/>
</dbReference>
<proteinExistence type="inferred from homology"/>
<feature type="domain" description="Thioesterase" evidence="8">
    <location>
        <begin position="45"/>
        <end position="113"/>
    </location>
</feature>
<evidence type="ECO:0000256" key="3">
    <source>
        <dbReference type="ARBA" id="ARBA00036002"/>
    </source>
</evidence>
<dbReference type="RefSeq" id="WP_344398285.1">
    <property type="nucleotide sequence ID" value="NZ_BAAASG010000002.1"/>
</dbReference>
<keyword evidence="1" id="KW-0378">Hydrolase</keyword>
<sequence length="140" mass="14881">MDLDLARKVLAEQPFSRLLGARVTEFGDGEATLELDIREELLQQYGFVHGGVLSYAADNTLTLAAGTVAGAGLITSGFTIDYLRPAIGEILRAHGQVVRAGRTRVVTRCDLITIDADGAQTLCAVAQGNIAVIEPNGEQR</sequence>
<dbReference type="Proteomes" id="UP001501777">
    <property type="component" value="Unassembled WGS sequence"/>
</dbReference>
<evidence type="ECO:0000256" key="4">
    <source>
        <dbReference type="ARBA" id="ARBA00038381"/>
    </source>
</evidence>
<dbReference type="EC" id="3.1.2.20" evidence="5"/>
<evidence type="ECO:0000256" key="2">
    <source>
        <dbReference type="ARBA" id="ARBA00035880"/>
    </source>
</evidence>
<evidence type="ECO:0000256" key="5">
    <source>
        <dbReference type="ARBA" id="ARBA00038894"/>
    </source>
</evidence>
<dbReference type="SUPFAM" id="SSF54637">
    <property type="entry name" value="Thioesterase/thiol ester dehydrase-isomerase"/>
    <property type="match status" value="1"/>
</dbReference>
<comment type="catalytic activity">
    <reaction evidence="7">
        <text>a medium-chain fatty acyl-CoA + H2O = a medium-chain fatty acid + CoA + H(+)</text>
        <dbReference type="Rhea" id="RHEA:68184"/>
        <dbReference type="ChEBI" id="CHEBI:15377"/>
        <dbReference type="ChEBI" id="CHEBI:15378"/>
        <dbReference type="ChEBI" id="CHEBI:57287"/>
        <dbReference type="ChEBI" id="CHEBI:59558"/>
        <dbReference type="ChEBI" id="CHEBI:90546"/>
    </reaction>
</comment>
<dbReference type="InterPro" id="IPR006683">
    <property type="entry name" value="Thioestr_dom"/>
</dbReference>
<evidence type="ECO:0000256" key="7">
    <source>
        <dbReference type="ARBA" id="ARBA00048062"/>
    </source>
</evidence>
<dbReference type="PANTHER" id="PTHR43240:SF20">
    <property type="entry name" value="MEDIUM_LONG-CHAIN ACYL-COA THIOESTERASE YIGI"/>
    <property type="match status" value="1"/>
</dbReference>
<evidence type="ECO:0000256" key="6">
    <source>
        <dbReference type="ARBA" id="ARBA00040062"/>
    </source>
</evidence>
<dbReference type="InterPro" id="IPR003736">
    <property type="entry name" value="PAAI_dom"/>
</dbReference>
<dbReference type="CDD" id="cd03443">
    <property type="entry name" value="PaaI_thioesterase"/>
    <property type="match status" value="1"/>
</dbReference>
<evidence type="ECO:0000313" key="9">
    <source>
        <dbReference type="EMBL" id="GAA2472990.1"/>
    </source>
</evidence>
<evidence type="ECO:0000313" key="10">
    <source>
        <dbReference type="Proteomes" id="UP001501777"/>
    </source>
</evidence>
<keyword evidence="10" id="KW-1185">Reference proteome</keyword>
<comment type="similarity">
    <text evidence="4">Belongs to the YigI thioesterase family.</text>
</comment>
<gene>
    <name evidence="9" type="ORF">GCM10010276_04640</name>
</gene>
<dbReference type="NCBIfam" id="TIGR00369">
    <property type="entry name" value="unchar_dom_1"/>
    <property type="match status" value="1"/>
</dbReference>